<name>A0A433DJ36_9FUNG</name>
<reference evidence="6 7" key="1">
    <citation type="journal article" date="2018" name="New Phytol.">
        <title>Phylogenomics of Endogonaceae and evolution of mycorrhizas within Mucoromycota.</title>
        <authorList>
            <person name="Chang Y."/>
            <person name="Desiro A."/>
            <person name="Na H."/>
            <person name="Sandor L."/>
            <person name="Lipzen A."/>
            <person name="Clum A."/>
            <person name="Barry K."/>
            <person name="Grigoriev I.V."/>
            <person name="Martin F.M."/>
            <person name="Stajich J.E."/>
            <person name="Smith M.E."/>
            <person name="Bonito G."/>
            <person name="Spatafora J.W."/>
        </authorList>
    </citation>
    <scope>NUCLEOTIDE SEQUENCE [LARGE SCALE GENOMIC DNA]</scope>
    <source>
        <strain evidence="6 7">GMNB39</strain>
    </source>
</reference>
<feature type="chain" id="PRO_5019254740" description="Chitin-binding type-2 domain-containing protein" evidence="5">
    <location>
        <begin position="20"/>
        <end position="210"/>
    </location>
</feature>
<keyword evidence="7" id="KW-1185">Reference proteome</keyword>
<evidence type="ECO:0000256" key="5">
    <source>
        <dbReference type="SAM" id="SignalP"/>
    </source>
</evidence>
<comment type="subunit">
    <text evidence="2">Homodimer; disulfide-linked.</text>
</comment>
<dbReference type="GO" id="GO:0005179">
    <property type="term" value="F:hormone activity"/>
    <property type="evidence" value="ECO:0007669"/>
    <property type="project" value="UniProtKB-KW"/>
</dbReference>
<comment type="caution">
    <text evidence="6">The sequence shown here is derived from an EMBL/GenBank/DDBJ whole genome shotgun (WGS) entry which is preliminary data.</text>
</comment>
<keyword evidence="3" id="KW-0372">Hormone</keyword>
<dbReference type="PANTHER" id="PTHR11245">
    <property type="entry name" value="STANNIOCALCIN"/>
    <property type="match status" value="1"/>
</dbReference>
<protein>
    <recommendedName>
        <fullName evidence="8">Chitin-binding type-2 domain-containing protein</fullName>
    </recommendedName>
</protein>
<accession>A0A433DJ36</accession>
<dbReference type="InterPro" id="IPR004978">
    <property type="entry name" value="Stanniocalcin"/>
</dbReference>
<evidence type="ECO:0000256" key="1">
    <source>
        <dbReference type="ARBA" id="ARBA00008693"/>
    </source>
</evidence>
<evidence type="ECO:0000256" key="2">
    <source>
        <dbReference type="ARBA" id="ARBA00011748"/>
    </source>
</evidence>
<dbReference type="AlphaFoldDB" id="A0A433DJ36"/>
<dbReference type="Proteomes" id="UP000268093">
    <property type="component" value="Unassembled WGS sequence"/>
</dbReference>
<evidence type="ECO:0008006" key="8">
    <source>
        <dbReference type="Google" id="ProtNLM"/>
    </source>
</evidence>
<evidence type="ECO:0000256" key="3">
    <source>
        <dbReference type="ARBA" id="ARBA00022702"/>
    </source>
</evidence>
<gene>
    <name evidence="6" type="ORF">BC936DRAFT_137275</name>
</gene>
<sequence length="210" mass="23610">MHCRTILLLCLALVTTVTSEDPISLETVAHLDPTCSNPPYQSCKFYLECAEARFRCGKKGYPVHYGNEYCTKFEKGQGRLSEAGNKWMWAVMKCLQDALAPTVVSDKGTTCKKLDRIAFDTHPYCYVRSGFCSLNLSDMLAVVEIIGWTAFIHIEAFKQVFYTGGMCGLYYVGLVSDAILPWSHDAAQIANKTIMHFSTKQLFKDMNVNE</sequence>
<proteinExistence type="inferred from homology"/>
<keyword evidence="4" id="KW-1015">Disulfide bond</keyword>
<evidence type="ECO:0000313" key="6">
    <source>
        <dbReference type="EMBL" id="RUP50872.1"/>
    </source>
</evidence>
<keyword evidence="5" id="KW-0732">Signal</keyword>
<feature type="signal peptide" evidence="5">
    <location>
        <begin position="1"/>
        <end position="19"/>
    </location>
</feature>
<dbReference type="OrthoDB" id="2251794at2759"/>
<dbReference type="GO" id="GO:0005615">
    <property type="term" value="C:extracellular space"/>
    <property type="evidence" value="ECO:0007669"/>
    <property type="project" value="TreeGrafter"/>
</dbReference>
<dbReference type="EMBL" id="RBNI01001115">
    <property type="protein sequence ID" value="RUP50872.1"/>
    <property type="molecule type" value="Genomic_DNA"/>
</dbReference>
<dbReference type="GO" id="GO:0006874">
    <property type="term" value="P:intracellular calcium ion homeostasis"/>
    <property type="evidence" value="ECO:0007669"/>
    <property type="project" value="TreeGrafter"/>
</dbReference>
<dbReference type="PANTHER" id="PTHR11245:SF6">
    <property type="entry name" value="DUF19 DOMAIN-CONTAINING PROTEIN"/>
    <property type="match status" value="1"/>
</dbReference>
<evidence type="ECO:0000256" key="4">
    <source>
        <dbReference type="ARBA" id="ARBA00023157"/>
    </source>
</evidence>
<comment type="similarity">
    <text evidence="1">Belongs to the stanniocalcin family.</text>
</comment>
<evidence type="ECO:0000313" key="7">
    <source>
        <dbReference type="Proteomes" id="UP000268093"/>
    </source>
</evidence>
<organism evidence="6 7">
    <name type="scientific">Jimgerdemannia flammicorona</name>
    <dbReference type="NCBI Taxonomy" id="994334"/>
    <lineage>
        <taxon>Eukaryota</taxon>
        <taxon>Fungi</taxon>
        <taxon>Fungi incertae sedis</taxon>
        <taxon>Mucoromycota</taxon>
        <taxon>Mucoromycotina</taxon>
        <taxon>Endogonomycetes</taxon>
        <taxon>Endogonales</taxon>
        <taxon>Endogonaceae</taxon>
        <taxon>Jimgerdemannia</taxon>
    </lineage>
</organism>